<dbReference type="GO" id="GO:0004713">
    <property type="term" value="F:protein tyrosine kinase activity"/>
    <property type="evidence" value="ECO:0007669"/>
    <property type="project" value="TreeGrafter"/>
</dbReference>
<protein>
    <submittedName>
        <fullName evidence="1">Haloacid dehalogenase</fullName>
    </submittedName>
</protein>
<sequence>MVMKRHYRFRAILFDLDGTLTDPFVGISRSVNYALTQIGHSPLGDEELRGWIGPSLHASFEQVLGDPRLADQAVAHYRQRYWEIGMFENSVFPGIPELLYDLRAAGIRLFVATSKIRPPTERILAHFGLRTYFEAIAAVDPDDRDGNKAMVIASLLPRLGIDRGWAVMVGDTIYDISGARAHRMPCIAVTYGYGAYRDLYLAAPLALADSVTALRHLVLE</sequence>
<accession>A0A2J6X4H1</accession>
<reference evidence="1 2" key="1">
    <citation type="submission" date="2018-01" db="EMBL/GenBank/DDBJ databases">
        <title>Metagenomic assembled genomes from two thermal pools in the Uzon Caldera, Kamchatka, Russia.</title>
        <authorList>
            <person name="Wilkins L."/>
            <person name="Ettinger C."/>
        </authorList>
    </citation>
    <scope>NUCLEOTIDE SEQUENCE [LARGE SCALE GENOMIC DNA]</scope>
    <source>
        <strain evidence="1">ZAV-02</strain>
    </source>
</reference>
<dbReference type="SFLD" id="SFLDG01129">
    <property type="entry name" value="C1.5:_HAD__Beta-PGM__Phosphata"/>
    <property type="match status" value="1"/>
</dbReference>
<dbReference type="InterPro" id="IPR041492">
    <property type="entry name" value="HAD_2"/>
</dbReference>
<dbReference type="EMBL" id="PNIQ01000559">
    <property type="protein sequence ID" value="PMP81274.1"/>
    <property type="molecule type" value="Genomic_DNA"/>
</dbReference>
<dbReference type="PANTHER" id="PTHR43434">
    <property type="entry name" value="PHOSPHOGLYCOLATE PHOSPHATASE"/>
    <property type="match status" value="1"/>
</dbReference>
<dbReference type="InterPro" id="IPR036412">
    <property type="entry name" value="HAD-like_sf"/>
</dbReference>
<evidence type="ECO:0000313" key="1">
    <source>
        <dbReference type="EMBL" id="PMP81274.1"/>
    </source>
</evidence>
<dbReference type="GO" id="GO:0005829">
    <property type="term" value="C:cytosol"/>
    <property type="evidence" value="ECO:0007669"/>
    <property type="project" value="TreeGrafter"/>
</dbReference>
<dbReference type="Gene3D" id="1.10.150.240">
    <property type="entry name" value="Putative phosphatase, domain 2"/>
    <property type="match status" value="1"/>
</dbReference>
<dbReference type="Pfam" id="PF13419">
    <property type="entry name" value="HAD_2"/>
    <property type="match status" value="1"/>
</dbReference>
<dbReference type="InterPro" id="IPR050155">
    <property type="entry name" value="HAD-like_hydrolase_sf"/>
</dbReference>
<dbReference type="Gene3D" id="3.40.50.1000">
    <property type="entry name" value="HAD superfamily/HAD-like"/>
    <property type="match status" value="1"/>
</dbReference>
<comment type="caution">
    <text evidence="1">The sequence shown here is derived from an EMBL/GenBank/DDBJ whole genome shotgun (WGS) entry which is preliminary data.</text>
</comment>
<gene>
    <name evidence="1" type="ORF">C0184_08475</name>
</gene>
<organism evidence="1 2">
    <name type="scientific">Chloroflexus aggregans</name>
    <dbReference type="NCBI Taxonomy" id="152260"/>
    <lineage>
        <taxon>Bacteria</taxon>
        <taxon>Bacillati</taxon>
        <taxon>Chloroflexota</taxon>
        <taxon>Chloroflexia</taxon>
        <taxon>Chloroflexales</taxon>
        <taxon>Chloroflexineae</taxon>
        <taxon>Chloroflexaceae</taxon>
        <taxon>Chloroflexus</taxon>
    </lineage>
</organism>
<dbReference type="PANTHER" id="PTHR43434:SF20">
    <property type="entry name" value="5'-NUCLEOTIDASE"/>
    <property type="match status" value="1"/>
</dbReference>
<dbReference type="InterPro" id="IPR023214">
    <property type="entry name" value="HAD_sf"/>
</dbReference>
<dbReference type="InterPro" id="IPR023198">
    <property type="entry name" value="PGP-like_dom2"/>
</dbReference>
<dbReference type="SUPFAM" id="SSF56784">
    <property type="entry name" value="HAD-like"/>
    <property type="match status" value="1"/>
</dbReference>
<dbReference type="SFLD" id="SFLDS00003">
    <property type="entry name" value="Haloacid_Dehalogenase"/>
    <property type="match status" value="1"/>
</dbReference>
<evidence type="ECO:0000313" key="2">
    <source>
        <dbReference type="Proteomes" id="UP000243376"/>
    </source>
</evidence>
<dbReference type="Proteomes" id="UP000243376">
    <property type="component" value="Unassembled WGS sequence"/>
</dbReference>
<dbReference type="AlphaFoldDB" id="A0A2J6X4H1"/>
<name>A0A2J6X4H1_9CHLR</name>
<proteinExistence type="predicted"/>